<dbReference type="EMBL" id="CP076607">
    <property type="protein sequence ID" value="QWU18522.1"/>
    <property type="molecule type" value="Genomic_DNA"/>
</dbReference>
<accession>A0ABX8HL16</accession>
<organism evidence="1 2">
    <name type="scientific">Paenibacillus sophorae</name>
    <dbReference type="NCBI Taxonomy" id="1333845"/>
    <lineage>
        <taxon>Bacteria</taxon>
        <taxon>Bacillati</taxon>
        <taxon>Bacillota</taxon>
        <taxon>Bacilli</taxon>
        <taxon>Bacillales</taxon>
        <taxon>Paenibacillaceae</taxon>
        <taxon>Paenibacillus</taxon>
    </lineage>
</organism>
<proteinExistence type="predicted"/>
<sequence length="55" mass="6373">MTTNQTFYDSAEIQTDVKTQYNQQSLFVPIRDLVDGLKVNGTWDQKRHALGKERS</sequence>
<keyword evidence="2" id="KW-1185">Reference proteome</keyword>
<gene>
    <name evidence="1" type="ORF">KP014_25600</name>
</gene>
<dbReference type="Proteomes" id="UP000683429">
    <property type="component" value="Chromosome"/>
</dbReference>
<protein>
    <recommendedName>
        <fullName evidence="3">Copper amine oxidase N-terminal domain-containing protein</fullName>
    </recommendedName>
</protein>
<reference evidence="1 2" key="1">
    <citation type="submission" date="2021-06" db="EMBL/GenBank/DDBJ databases">
        <title>Whole genome sequence of Paenibacillus sophorae DSM23020 for comparative genomics.</title>
        <authorList>
            <person name="Kim M.-J."/>
            <person name="Lee G."/>
            <person name="Shin J.-H."/>
        </authorList>
    </citation>
    <scope>NUCLEOTIDE SEQUENCE [LARGE SCALE GENOMIC DNA]</scope>
    <source>
        <strain evidence="1 2">DSM 23020</strain>
    </source>
</reference>
<evidence type="ECO:0008006" key="3">
    <source>
        <dbReference type="Google" id="ProtNLM"/>
    </source>
</evidence>
<evidence type="ECO:0000313" key="1">
    <source>
        <dbReference type="EMBL" id="QWU18522.1"/>
    </source>
</evidence>
<evidence type="ECO:0000313" key="2">
    <source>
        <dbReference type="Proteomes" id="UP000683429"/>
    </source>
</evidence>
<name>A0ABX8HL16_9BACL</name>